<feature type="non-terminal residue" evidence="1">
    <location>
        <position position="53"/>
    </location>
</feature>
<dbReference type="EMBL" id="ML208730">
    <property type="protein sequence ID" value="TFK60801.1"/>
    <property type="molecule type" value="Genomic_DNA"/>
</dbReference>
<proteinExistence type="predicted"/>
<gene>
    <name evidence="1" type="ORF">BDN72DRAFT_746619</name>
</gene>
<keyword evidence="2" id="KW-1185">Reference proteome</keyword>
<protein>
    <submittedName>
        <fullName evidence="1">Uncharacterized protein</fullName>
    </submittedName>
</protein>
<name>A0ACD3A561_9AGAR</name>
<evidence type="ECO:0000313" key="1">
    <source>
        <dbReference type="EMBL" id="TFK60801.1"/>
    </source>
</evidence>
<feature type="non-terminal residue" evidence="1">
    <location>
        <position position="1"/>
    </location>
</feature>
<sequence>KILSVTLDNASPNDKMVERLKTSLFPYFSLMNRVCCFLHVVNLVAKSFLHQFD</sequence>
<accession>A0ACD3A561</accession>
<organism evidence="1 2">
    <name type="scientific">Pluteus cervinus</name>
    <dbReference type="NCBI Taxonomy" id="181527"/>
    <lineage>
        <taxon>Eukaryota</taxon>
        <taxon>Fungi</taxon>
        <taxon>Dikarya</taxon>
        <taxon>Basidiomycota</taxon>
        <taxon>Agaricomycotina</taxon>
        <taxon>Agaricomycetes</taxon>
        <taxon>Agaricomycetidae</taxon>
        <taxon>Agaricales</taxon>
        <taxon>Pluteineae</taxon>
        <taxon>Pluteaceae</taxon>
        <taxon>Pluteus</taxon>
    </lineage>
</organism>
<evidence type="ECO:0000313" key="2">
    <source>
        <dbReference type="Proteomes" id="UP000308600"/>
    </source>
</evidence>
<reference evidence="1 2" key="1">
    <citation type="journal article" date="2019" name="Nat. Ecol. Evol.">
        <title>Megaphylogeny resolves global patterns of mushroom evolution.</title>
        <authorList>
            <person name="Varga T."/>
            <person name="Krizsan K."/>
            <person name="Foldi C."/>
            <person name="Dima B."/>
            <person name="Sanchez-Garcia M."/>
            <person name="Sanchez-Ramirez S."/>
            <person name="Szollosi G.J."/>
            <person name="Szarkandi J.G."/>
            <person name="Papp V."/>
            <person name="Albert L."/>
            <person name="Andreopoulos W."/>
            <person name="Angelini C."/>
            <person name="Antonin V."/>
            <person name="Barry K.W."/>
            <person name="Bougher N.L."/>
            <person name="Buchanan P."/>
            <person name="Buyck B."/>
            <person name="Bense V."/>
            <person name="Catcheside P."/>
            <person name="Chovatia M."/>
            <person name="Cooper J."/>
            <person name="Damon W."/>
            <person name="Desjardin D."/>
            <person name="Finy P."/>
            <person name="Geml J."/>
            <person name="Haridas S."/>
            <person name="Hughes K."/>
            <person name="Justo A."/>
            <person name="Karasinski D."/>
            <person name="Kautmanova I."/>
            <person name="Kiss B."/>
            <person name="Kocsube S."/>
            <person name="Kotiranta H."/>
            <person name="LaButti K.M."/>
            <person name="Lechner B.E."/>
            <person name="Liimatainen K."/>
            <person name="Lipzen A."/>
            <person name="Lukacs Z."/>
            <person name="Mihaltcheva S."/>
            <person name="Morgado L.N."/>
            <person name="Niskanen T."/>
            <person name="Noordeloos M.E."/>
            <person name="Ohm R.A."/>
            <person name="Ortiz-Santana B."/>
            <person name="Ovrebo C."/>
            <person name="Racz N."/>
            <person name="Riley R."/>
            <person name="Savchenko A."/>
            <person name="Shiryaev A."/>
            <person name="Soop K."/>
            <person name="Spirin V."/>
            <person name="Szebenyi C."/>
            <person name="Tomsovsky M."/>
            <person name="Tulloss R.E."/>
            <person name="Uehling J."/>
            <person name="Grigoriev I.V."/>
            <person name="Vagvolgyi C."/>
            <person name="Papp T."/>
            <person name="Martin F.M."/>
            <person name="Miettinen O."/>
            <person name="Hibbett D.S."/>
            <person name="Nagy L.G."/>
        </authorList>
    </citation>
    <scope>NUCLEOTIDE SEQUENCE [LARGE SCALE GENOMIC DNA]</scope>
    <source>
        <strain evidence="1 2">NL-1719</strain>
    </source>
</reference>
<dbReference type="Proteomes" id="UP000308600">
    <property type="component" value="Unassembled WGS sequence"/>
</dbReference>